<keyword evidence="1" id="KW-0175">Coiled coil</keyword>
<dbReference type="InParanoid" id="E3NLZ4"/>
<keyword evidence="3" id="KW-1185">Reference proteome</keyword>
<sequence>MSSYHVSMNKDHEKIARLERKLKKMEKELAKKDKIIVRQNNEKAALENPVKRMDYSEEVTVANPFRTPHNQQWFEGLVVATNVPYMSLENRHIKSFNWVYTPKLGLIRSMNHEDGEDLELAKWYIFRAKDDRKNYRSNPKHSQTKTMWAVRTSSHQVTRKWRASEIDSRGRIKIFAFFYLDGSLLNGKKDFYLKDEWLNSVHLPEKMVSEIKESNRNYELKGRLCLRTAIKLSDLFVDKCDEDPSTAIFEVVEITGATLDEMDLI</sequence>
<dbReference type="OrthoDB" id="5908798at2759"/>
<dbReference type="AlphaFoldDB" id="E3NLZ4"/>
<dbReference type="FunCoup" id="E3NLZ4">
    <property type="interactions" value="425"/>
</dbReference>
<dbReference type="eggNOG" id="ENOG502TK7I">
    <property type="taxonomic scope" value="Eukaryota"/>
</dbReference>
<dbReference type="Proteomes" id="UP000008281">
    <property type="component" value="Unassembled WGS sequence"/>
</dbReference>
<protein>
    <submittedName>
        <fullName evidence="2">Uncharacterized protein</fullName>
    </submittedName>
</protein>
<evidence type="ECO:0000256" key="1">
    <source>
        <dbReference type="SAM" id="Coils"/>
    </source>
</evidence>
<dbReference type="OMA" id="CKTEIVH"/>
<dbReference type="HOGENOM" id="CLU_1099321_0_0_1"/>
<organism evidence="3">
    <name type="scientific">Caenorhabditis remanei</name>
    <name type="common">Caenorhabditis vulgaris</name>
    <dbReference type="NCBI Taxonomy" id="31234"/>
    <lineage>
        <taxon>Eukaryota</taxon>
        <taxon>Metazoa</taxon>
        <taxon>Ecdysozoa</taxon>
        <taxon>Nematoda</taxon>
        <taxon>Chromadorea</taxon>
        <taxon>Rhabditida</taxon>
        <taxon>Rhabditina</taxon>
        <taxon>Rhabditomorpha</taxon>
        <taxon>Rhabditoidea</taxon>
        <taxon>Rhabditidae</taxon>
        <taxon>Peloderinae</taxon>
        <taxon>Caenorhabditis</taxon>
    </lineage>
</organism>
<evidence type="ECO:0000313" key="3">
    <source>
        <dbReference type="Proteomes" id="UP000008281"/>
    </source>
</evidence>
<proteinExistence type="predicted"/>
<gene>
    <name evidence="2" type="ORF">CRE_22179</name>
</gene>
<reference evidence="2" key="1">
    <citation type="submission" date="2007-07" db="EMBL/GenBank/DDBJ databases">
        <title>PCAP assembly of the Caenorhabditis remanei genome.</title>
        <authorList>
            <consortium name="The Caenorhabditis remanei Sequencing Consortium"/>
            <person name="Wilson R.K."/>
        </authorList>
    </citation>
    <scope>NUCLEOTIDE SEQUENCE [LARGE SCALE GENOMIC DNA]</scope>
    <source>
        <strain evidence="2">PB4641</strain>
    </source>
</reference>
<name>E3NLZ4_CAERE</name>
<dbReference type="EMBL" id="DS268959">
    <property type="protein sequence ID" value="EFP06431.1"/>
    <property type="molecule type" value="Genomic_DNA"/>
</dbReference>
<evidence type="ECO:0000313" key="2">
    <source>
        <dbReference type="EMBL" id="EFP06431.1"/>
    </source>
</evidence>
<feature type="coiled-coil region" evidence="1">
    <location>
        <begin position="8"/>
        <end position="42"/>
    </location>
</feature>
<accession>E3NLZ4</accession>